<gene>
    <name evidence="2" type="primary">ANNU_0</name>
    <name evidence="2" type="ORF">CEXT_758721</name>
</gene>
<dbReference type="Proteomes" id="UP001054945">
    <property type="component" value="Unassembled WGS sequence"/>
</dbReference>
<dbReference type="AlphaFoldDB" id="A0AAV4X3C4"/>
<protein>
    <submittedName>
        <fullName evidence="2">Annulin</fullName>
    </submittedName>
</protein>
<reference evidence="2 3" key="1">
    <citation type="submission" date="2021-06" db="EMBL/GenBank/DDBJ databases">
        <title>Caerostris extrusa draft genome.</title>
        <authorList>
            <person name="Kono N."/>
            <person name="Arakawa K."/>
        </authorList>
    </citation>
    <scope>NUCLEOTIDE SEQUENCE [LARGE SCALE GENOMIC DNA]</scope>
</reference>
<feature type="compositionally biased region" description="Basic and acidic residues" evidence="1">
    <location>
        <begin position="35"/>
        <end position="48"/>
    </location>
</feature>
<comment type="caution">
    <text evidence="2">The sequence shown here is derived from an EMBL/GenBank/DDBJ whole genome shotgun (WGS) entry which is preliminary data.</text>
</comment>
<feature type="region of interest" description="Disordered" evidence="1">
    <location>
        <begin position="1"/>
        <end position="82"/>
    </location>
</feature>
<evidence type="ECO:0000256" key="1">
    <source>
        <dbReference type="SAM" id="MobiDB-lite"/>
    </source>
</evidence>
<evidence type="ECO:0000313" key="2">
    <source>
        <dbReference type="EMBL" id="GIY89751.1"/>
    </source>
</evidence>
<sequence>MGNCPSTSRRKFSPNQECSEQVTTEIVLKPVDEDEKIHFSDSEDEKVPLSDSEDDQSIPMIDGVEEASTATNGSSDDAKRKSFKKKICKYRVTY</sequence>
<name>A0AAV4X3C4_CAEEX</name>
<feature type="compositionally biased region" description="Polar residues" evidence="1">
    <location>
        <begin position="1"/>
        <end position="24"/>
    </location>
</feature>
<keyword evidence="3" id="KW-1185">Reference proteome</keyword>
<accession>A0AAV4X3C4</accession>
<organism evidence="2 3">
    <name type="scientific">Caerostris extrusa</name>
    <name type="common">Bark spider</name>
    <name type="synonym">Caerostris bankana</name>
    <dbReference type="NCBI Taxonomy" id="172846"/>
    <lineage>
        <taxon>Eukaryota</taxon>
        <taxon>Metazoa</taxon>
        <taxon>Ecdysozoa</taxon>
        <taxon>Arthropoda</taxon>
        <taxon>Chelicerata</taxon>
        <taxon>Arachnida</taxon>
        <taxon>Araneae</taxon>
        <taxon>Araneomorphae</taxon>
        <taxon>Entelegynae</taxon>
        <taxon>Araneoidea</taxon>
        <taxon>Araneidae</taxon>
        <taxon>Caerostris</taxon>
    </lineage>
</organism>
<evidence type="ECO:0000313" key="3">
    <source>
        <dbReference type="Proteomes" id="UP001054945"/>
    </source>
</evidence>
<proteinExistence type="predicted"/>
<dbReference type="EMBL" id="BPLR01017252">
    <property type="protein sequence ID" value="GIY89751.1"/>
    <property type="molecule type" value="Genomic_DNA"/>
</dbReference>